<dbReference type="SUPFAM" id="SSF53335">
    <property type="entry name" value="S-adenosyl-L-methionine-dependent methyltransferases"/>
    <property type="match status" value="1"/>
</dbReference>
<evidence type="ECO:0000313" key="1">
    <source>
        <dbReference type="EMBL" id="TWU60172.1"/>
    </source>
</evidence>
<dbReference type="AlphaFoldDB" id="A0A5C6FKN0"/>
<evidence type="ECO:0000313" key="2">
    <source>
        <dbReference type="Proteomes" id="UP000318288"/>
    </source>
</evidence>
<dbReference type="Gene3D" id="3.40.50.150">
    <property type="entry name" value="Vaccinia Virus protein VP39"/>
    <property type="match status" value="1"/>
</dbReference>
<name>A0A5C6FKN0_9BACT</name>
<gene>
    <name evidence="1" type="ORF">Poly51_04470</name>
</gene>
<evidence type="ECO:0008006" key="3">
    <source>
        <dbReference type="Google" id="ProtNLM"/>
    </source>
</evidence>
<dbReference type="OrthoDB" id="9790457at2"/>
<proteinExistence type="predicted"/>
<protein>
    <recommendedName>
        <fullName evidence="3">Bifunctional 3-demethylubiquinone-9 3-methyltransferase/ 2-octaprenyl-6-hydroxy phenol methylase</fullName>
    </recommendedName>
</protein>
<dbReference type="InterPro" id="IPR029063">
    <property type="entry name" value="SAM-dependent_MTases_sf"/>
</dbReference>
<keyword evidence="2" id="KW-1185">Reference proteome</keyword>
<accession>A0A5C6FKN0</accession>
<organism evidence="1 2">
    <name type="scientific">Rubripirellula tenax</name>
    <dbReference type="NCBI Taxonomy" id="2528015"/>
    <lineage>
        <taxon>Bacteria</taxon>
        <taxon>Pseudomonadati</taxon>
        <taxon>Planctomycetota</taxon>
        <taxon>Planctomycetia</taxon>
        <taxon>Pirellulales</taxon>
        <taxon>Pirellulaceae</taxon>
        <taxon>Rubripirellula</taxon>
    </lineage>
</organism>
<sequence>MPAMKFPERINEHARGEKFDNLLVIPITQTGAINGREDAITAMTAGKRILHVGCLDHIPLIDEKIKSGIWFHKILTDSAETCLGIDINQEGIDYVRNSYDVTNIINANLMTGEGCEQFNTQDWDIAIFGEVLEHIDNPVFFLSQFRKFSQGRVKSIIVTVPNAFRRANVLGTFRSRERVNSDHFYWFTPYTLLRVLFQSGWHTRTLEHCQFGKPQGIIGRMKWAVISRWPMLADDLVATADLEAIDSKKPAAEDRGR</sequence>
<reference evidence="1 2" key="1">
    <citation type="submission" date="2019-02" db="EMBL/GenBank/DDBJ databases">
        <title>Deep-cultivation of Planctomycetes and their phenomic and genomic characterization uncovers novel biology.</title>
        <authorList>
            <person name="Wiegand S."/>
            <person name="Jogler M."/>
            <person name="Boedeker C."/>
            <person name="Pinto D."/>
            <person name="Vollmers J."/>
            <person name="Rivas-Marin E."/>
            <person name="Kohn T."/>
            <person name="Peeters S.H."/>
            <person name="Heuer A."/>
            <person name="Rast P."/>
            <person name="Oberbeckmann S."/>
            <person name="Bunk B."/>
            <person name="Jeske O."/>
            <person name="Meyerdierks A."/>
            <person name="Storesund J.E."/>
            <person name="Kallscheuer N."/>
            <person name="Luecker S."/>
            <person name="Lage O.M."/>
            <person name="Pohl T."/>
            <person name="Merkel B.J."/>
            <person name="Hornburger P."/>
            <person name="Mueller R.-W."/>
            <person name="Bruemmer F."/>
            <person name="Labrenz M."/>
            <person name="Spormann A.M."/>
            <person name="Op Den Camp H."/>
            <person name="Overmann J."/>
            <person name="Amann R."/>
            <person name="Jetten M.S.M."/>
            <person name="Mascher T."/>
            <person name="Medema M.H."/>
            <person name="Devos D.P."/>
            <person name="Kaster A.-K."/>
            <person name="Ovreas L."/>
            <person name="Rohde M."/>
            <person name="Galperin M.Y."/>
            <person name="Jogler C."/>
        </authorList>
    </citation>
    <scope>NUCLEOTIDE SEQUENCE [LARGE SCALE GENOMIC DNA]</scope>
    <source>
        <strain evidence="1 2">Poly51</strain>
    </source>
</reference>
<comment type="caution">
    <text evidence="1">The sequence shown here is derived from an EMBL/GenBank/DDBJ whole genome shotgun (WGS) entry which is preliminary data.</text>
</comment>
<dbReference type="EMBL" id="SJPW01000001">
    <property type="protein sequence ID" value="TWU60172.1"/>
    <property type="molecule type" value="Genomic_DNA"/>
</dbReference>
<dbReference type="Proteomes" id="UP000318288">
    <property type="component" value="Unassembled WGS sequence"/>
</dbReference>